<comment type="caution">
    <text evidence="1">The sequence shown here is derived from an EMBL/GenBank/DDBJ whole genome shotgun (WGS) entry which is preliminary data.</text>
</comment>
<dbReference type="InParanoid" id="D6TWI2"/>
<dbReference type="eggNOG" id="COG1503">
    <property type="taxonomic scope" value="Bacteria"/>
</dbReference>
<proteinExistence type="predicted"/>
<organism evidence="1 2">
    <name type="scientific">Ktedonobacter racemifer DSM 44963</name>
    <dbReference type="NCBI Taxonomy" id="485913"/>
    <lineage>
        <taxon>Bacteria</taxon>
        <taxon>Bacillati</taxon>
        <taxon>Chloroflexota</taxon>
        <taxon>Ktedonobacteria</taxon>
        <taxon>Ktedonobacterales</taxon>
        <taxon>Ktedonobacteraceae</taxon>
        <taxon>Ktedonobacter</taxon>
    </lineage>
</organism>
<evidence type="ECO:0000313" key="1">
    <source>
        <dbReference type="EMBL" id="EFH84565.1"/>
    </source>
</evidence>
<gene>
    <name evidence="1" type="ORF">Krac_5638</name>
</gene>
<dbReference type="STRING" id="485913.Krac_5638"/>
<dbReference type="EMBL" id="ADVG01000003">
    <property type="protein sequence ID" value="EFH84565.1"/>
    <property type="molecule type" value="Genomic_DNA"/>
</dbReference>
<dbReference type="Pfam" id="PF18849">
    <property type="entry name" value="baeRF_family7"/>
    <property type="match status" value="1"/>
</dbReference>
<dbReference type="InterPro" id="IPR040837">
    <property type="entry name" value="Bact_RF_family7"/>
</dbReference>
<dbReference type="RefSeq" id="WP_007916216.1">
    <property type="nucleotide sequence ID" value="NZ_ADVG01000003.1"/>
</dbReference>
<dbReference type="Proteomes" id="UP000004508">
    <property type="component" value="Unassembled WGS sequence"/>
</dbReference>
<protein>
    <submittedName>
        <fullName evidence="1">Uncharacterized protein</fullName>
    </submittedName>
</protein>
<name>D6TWI2_KTERA</name>
<dbReference type="AlphaFoldDB" id="D6TWI2"/>
<accession>D6TWI2</accession>
<dbReference type="OrthoDB" id="4393931at2"/>
<sequence length="388" mass="44156">MQIPSQFEIKELMKVREGPCISIFMFVSSREGETQQNPIRLRELIREAEQSMPLKLSTPTRREALLQPMRTLLIDDAIWQRPEEGLCLYSSPGLFRAFPLPMPVKDQVVVASHFYLKPLLPFLTNDVRFYILALSQHEVRLLEGTRYHIHEVALPEHVPVGISAALNYDKTQNIVQSHSGASEVSRGTGGKRSVIFHGQRPGITDTKKNLLRYFGQIDRGLHEFLHNKKVPLVLAGVEYLCPLYRKVNTYPHVPPQEVRGNPDKLSNKELHDRAWTLIESSLLQRQSEAVARYEEYAGTRRASHNINVILPASHYGQVDTLLIASDRELWGTFDTSANKTHVYKELRFGASDLLDVAATQTLLHDGSVYVLEHDRMPGDKLATAVFRY</sequence>
<evidence type="ECO:0000313" key="2">
    <source>
        <dbReference type="Proteomes" id="UP000004508"/>
    </source>
</evidence>
<reference evidence="1 2" key="1">
    <citation type="journal article" date="2011" name="Stand. Genomic Sci.">
        <title>Non-contiguous finished genome sequence and contextual data of the filamentous soil bacterium Ktedonobacter racemifer type strain (SOSP1-21).</title>
        <authorList>
            <person name="Chang Y.J."/>
            <person name="Land M."/>
            <person name="Hauser L."/>
            <person name="Chertkov O."/>
            <person name="Del Rio T.G."/>
            <person name="Nolan M."/>
            <person name="Copeland A."/>
            <person name="Tice H."/>
            <person name="Cheng J.F."/>
            <person name="Lucas S."/>
            <person name="Han C."/>
            <person name="Goodwin L."/>
            <person name="Pitluck S."/>
            <person name="Ivanova N."/>
            <person name="Ovchinikova G."/>
            <person name="Pati A."/>
            <person name="Chen A."/>
            <person name="Palaniappan K."/>
            <person name="Mavromatis K."/>
            <person name="Liolios K."/>
            <person name="Brettin T."/>
            <person name="Fiebig A."/>
            <person name="Rohde M."/>
            <person name="Abt B."/>
            <person name="Goker M."/>
            <person name="Detter J.C."/>
            <person name="Woyke T."/>
            <person name="Bristow J."/>
            <person name="Eisen J.A."/>
            <person name="Markowitz V."/>
            <person name="Hugenholtz P."/>
            <person name="Kyrpides N.C."/>
            <person name="Klenk H.P."/>
            <person name="Lapidus A."/>
        </authorList>
    </citation>
    <scope>NUCLEOTIDE SEQUENCE [LARGE SCALE GENOMIC DNA]</scope>
    <source>
        <strain evidence="2">DSM 44963</strain>
    </source>
</reference>
<keyword evidence="2" id="KW-1185">Reference proteome</keyword>